<evidence type="ECO:0000256" key="1">
    <source>
        <dbReference type="SAM" id="MobiDB-lite"/>
    </source>
</evidence>
<dbReference type="Proteomes" id="UP001307889">
    <property type="component" value="Chromosome 13"/>
</dbReference>
<accession>A0ABN7BBJ6</accession>
<reference evidence="2 3" key="1">
    <citation type="submission" date="2023-09" db="EMBL/GenBank/DDBJ databases">
        <title>Nesidiocoris tenuis whole genome shotgun sequence.</title>
        <authorList>
            <person name="Shibata T."/>
            <person name="Shimoda M."/>
            <person name="Kobayashi T."/>
            <person name="Uehara T."/>
        </authorList>
    </citation>
    <scope>NUCLEOTIDE SEQUENCE [LARGE SCALE GENOMIC DNA]</scope>
    <source>
        <strain evidence="2 3">Japan</strain>
    </source>
</reference>
<evidence type="ECO:0000313" key="2">
    <source>
        <dbReference type="EMBL" id="BET01744.1"/>
    </source>
</evidence>
<sequence>MRLKFPSFSSPTVPGTGRAARVERATFSADCTGNPRPDVCYEWADLKAFLTSPPRRFLPLPPASSPRHPSHNGTFPLPAEI</sequence>
<keyword evidence="3" id="KW-1185">Reference proteome</keyword>
<name>A0ABN7BBJ6_9HEMI</name>
<evidence type="ECO:0000313" key="3">
    <source>
        <dbReference type="Proteomes" id="UP001307889"/>
    </source>
</evidence>
<gene>
    <name evidence="2" type="ORF">NTJ_14560</name>
</gene>
<proteinExistence type="predicted"/>
<feature type="region of interest" description="Disordered" evidence="1">
    <location>
        <begin position="59"/>
        <end position="81"/>
    </location>
</feature>
<organism evidence="2 3">
    <name type="scientific">Nesidiocoris tenuis</name>
    <dbReference type="NCBI Taxonomy" id="355587"/>
    <lineage>
        <taxon>Eukaryota</taxon>
        <taxon>Metazoa</taxon>
        <taxon>Ecdysozoa</taxon>
        <taxon>Arthropoda</taxon>
        <taxon>Hexapoda</taxon>
        <taxon>Insecta</taxon>
        <taxon>Pterygota</taxon>
        <taxon>Neoptera</taxon>
        <taxon>Paraneoptera</taxon>
        <taxon>Hemiptera</taxon>
        <taxon>Heteroptera</taxon>
        <taxon>Panheteroptera</taxon>
        <taxon>Cimicomorpha</taxon>
        <taxon>Miridae</taxon>
        <taxon>Dicyphina</taxon>
        <taxon>Nesidiocoris</taxon>
    </lineage>
</organism>
<protein>
    <submittedName>
        <fullName evidence="2">Uncharacterized protein</fullName>
    </submittedName>
</protein>
<dbReference type="EMBL" id="AP028921">
    <property type="protein sequence ID" value="BET01744.1"/>
    <property type="molecule type" value="Genomic_DNA"/>
</dbReference>